<dbReference type="EMBL" id="JAUTWS010000037">
    <property type="protein sequence ID" value="MDO9711924.1"/>
    <property type="molecule type" value="Genomic_DNA"/>
</dbReference>
<protein>
    <submittedName>
        <fullName evidence="2">Uncharacterized protein</fullName>
    </submittedName>
</protein>
<gene>
    <name evidence="2" type="ORF">Q7A36_26515</name>
</gene>
<dbReference type="Proteomes" id="UP001243009">
    <property type="component" value="Unassembled WGS sequence"/>
</dbReference>
<organism evidence="2 3">
    <name type="scientific">Paracraurococcus lichenis</name>
    <dbReference type="NCBI Taxonomy" id="3064888"/>
    <lineage>
        <taxon>Bacteria</taxon>
        <taxon>Pseudomonadati</taxon>
        <taxon>Pseudomonadota</taxon>
        <taxon>Alphaproteobacteria</taxon>
        <taxon>Acetobacterales</taxon>
        <taxon>Roseomonadaceae</taxon>
        <taxon>Paracraurococcus</taxon>
    </lineage>
</organism>
<evidence type="ECO:0000256" key="1">
    <source>
        <dbReference type="SAM" id="SignalP"/>
    </source>
</evidence>
<evidence type="ECO:0000313" key="3">
    <source>
        <dbReference type="Proteomes" id="UP001243009"/>
    </source>
</evidence>
<sequence length="115" mass="11752">MTPASVSRASFGAWLFVLILSAPVPGSAAGPNEVPIAFCLPVAAGESCDCSVEGIEDLVPVAIFHEYLRRLRLAGQVGRAEFERLLASSGACAGPHLGLGRDAASPAPLRAAALP</sequence>
<comment type="caution">
    <text evidence="2">The sequence shown here is derived from an EMBL/GenBank/DDBJ whole genome shotgun (WGS) entry which is preliminary data.</text>
</comment>
<dbReference type="RefSeq" id="WP_305106780.1">
    <property type="nucleotide sequence ID" value="NZ_JAUTWS010000037.1"/>
</dbReference>
<feature type="chain" id="PRO_5046194748" evidence="1">
    <location>
        <begin position="29"/>
        <end position="115"/>
    </location>
</feature>
<reference evidence="2 3" key="1">
    <citation type="submission" date="2023-08" db="EMBL/GenBank/DDBJ databases">
        <title>The draft genome sequence of Paracraurococcus sp. LOR1-02.</title>
        <authorList>
            <person name="Kingkaew E."/>
            <person name="Tanasupawat S."/>
        </authorList>
    </citation>
    <scope>NUCLEOTIDE SEQUENCE [LARGE SCALE GENOMIC DNA]</scope>
    <source>
        <strain evidence="2 3">LOR1-02</strain>
    </source>
</reference>
<name>A0ABT9E6Z3_9PROT</name>
<evidence type="ECO:0000313" key="2">
    <source>
        <dbReference type="EMBL" id="MDO9711924.1"/>
    </source>
</evidence>
<keyword evidence="3" id="KW-1185">Reference proteome</keyword>
<accession>A0ABT9E6Z3</accession>
<keyword evidence="1" id="KW-0732">Signal</keyword>
<feature type="signal peptide" evidence="1">
    <location>
        <begin position="1"/>
        <end position="28"/>
    </location>
</feature>
<proteinExistence type="predicted"/>